<protein>
    <submittedName>
        <fullName evidence="1">Tat (Twin-arginine translocation) pathway signal sequence</fullName>
    </submittedName>
</protein>
<dbReference type="InterPro" id="IPR006311">
    <property type="entry name" value="TAT_signal"/>
</dbReference>
<sequence length="336" mass="37789">MTMKTDRPITRRAVLSTTCAATLTAMMSPVVTARAEEDLGRPTVVWQQCVRRALGRFPTGGGYHTGRDIPPGFQQTAWTGLDRAVRVRATGACVDPRFATPSFCSSATYLLLLKSLELYERTCGITPPRQEWEYLKPYTVKNRSYPIQTDGVGAWGRANANGPGVAELVHELKIGTNLYIGTASEYENPWDRNEIFASVRRFDFMKIFWNDEIGKDERGHMVLVLGRSRHCDRFGRRAGTIRYWSSNGSQTDINGGYGIRCVCEDKIHRAVVTRVNRPWNLWNTDVMGPTDVCAPLAEIAADRSMAPDEMRRLVDAKSYWPSRSEGSHGANERCMR</sequence>
<accession>A0ABX9IB84</accession>
<dbReference type="PROSITE" id="PS51318">
    <property type="entry name" value="TAT"/>
    <property type="match status" value="1"/>
</dbReference>
<dbReference type="RefSeq" id="WP_115938148.1">
    <property type="nucleotide sequence ID" value="NZ_PCZS01000001.1"/>
</dbReference>
<reference evidence="1 2" key="1">
    <citation type="submission" date="2017-09" db="EMBL/GenBank/DDBJ databases">
        <authorList>
            <person name="Bumgarner R.E."/>
        </authorList>
    </citation>
    <scope>NUCLEOTIDE SEQUENCE [LARGE SCALE GENOMIC DNA]</scope>
    <source>
        <strain evidence="1 2">T34998</strain>
    </source>
</reference>
<keyword evidence="2" id="KW-1185">Reference proteome</keyword>
<evidence type="ECO:0000313" key="1">
    <source>
        <dbReference type="EMBL" id="REB70648.1"/>
    </source>
</evidence>
<dbReference type="EMBL" id="PCZS01000001">
    <property type="protein sequence ID" value="REB70648.1"/>
    <property type="molecule type" value="Genomic_DNA"/>
</dbReference>
<comment type="caution">
    <text evidence="1">The sequence shown here is derived from an EMBL/GenBank/DDBJ whole genome shotgun (WGS) entry which is preliminary data.</text>
</comment>
<proteinExistence type="predicted"/>
<evidence type="ECO:0000313" key="2">
    <source>
        <dbReference type="Proteomes" id="UP000256324"/>
    </source>
</evidence>
<gene>
    <name evidence="1" type="ORF">CP880_02475</name>
</gene>
<organism evidence="1 2">
    <name type="scientific">Cutibacterium namnetense</name>
    <dbReference type="NCBI Taxonomy" id="1574624"/>
    <lineage>
        <taxon>Bacteria</taxon>
        <taxon>Bacillati</taxon>
        <taxon>Actinomycetota</taxon>
        <taxon>Actinomycetes</taxon>
        <taxon>Propionibacteriales</taxon>
        <taxon>Propionibacteriaceae</taxon>
        <taxon>Cutibacterium</taxon>
    </lineage>
</organism>
<dbReference type="Proteomes" id="UP000256324">
    <property type="component" value="Unassembled WGS sequence"/>
</dbReference>
<name>A0ABX9IB84_9ACTN</name>